<dbReference type="Proteomes" id="UP001259572">
    <property type="component" value="Unassembled WGS sequence"/>
</dbReference>
<gene>
    <name evidence="6" type="ORF">RQX22_11880</name>
</gene>
<dbReference type="InterPro" id="IPR036220">
    <property type="entry name" value="UDP-Glc/GDP-Man_DH_C_sf"/>
</dbReference>
<dbReference type="InterPro" id="IPR017476">
    <property type="entry name" value="UDP-Glc/GDP-Man"/>
</dbReference>
<dbReference type="InterPro" id="IPR001732">
    <property type="entry name" value="UDP-Glc/GDP-Man_DH_N"/>
</dbReference>
<reference evidence="6 7" key="1">
    <citation type="submission" date="2023-05" db="EMBL/GenBank/DDBJ databases">
        <authorList>
            <person name="Guo Y."/>
        </authorList>
    </citation>
    <scope>NUCLEOTIDE SEQUENCE [LARGE SCALE GENOMIC DNA]</scope>
    <source>
        <strain evidence="6 7">GR2756</strain>
    </source>
</reference>
<evidence type="ECO:0000256" key="3">
    <source>
        <dbReference type="ARBA" id="ARBA00023027"/>
    </source>
</evidence>
<dbReference type="SMART" id="SM00984">
    <property type="entry name" value="UDPG_MGDP_dh_C"/>
    <property type="match status" value="1"/>
</dbReference>
<dbReference type="PIRSF" id="PIRSF000124">
    <property type="entry name" value="UDPglc_GDPman_dh"/>
    <property type="match status" value="1"/>
</dbReference>
<dbReference type="SUPFAM" id="SSF52413">
    <property type="entry name" value="UDP-glucose/GDP-mannose dehydrogenase C-terminal domain"/>
    <property type="match status" value="1"/>
</dbReference>
<sequence length="427" mass="45995">MMSAASEEQIVVVGLGYVGLPLAVTLARSFSVIGLDVDRRRIDELESNVDRTREVDPFVLAKSNLRFTSRAADCRGADIYIVTVPTPVDAGNQPDLGPVIGATKAVAALLDPARKPIIVYESTVYPGVTDEICGPLIEEVAGLRRGTDFFLGYSPERINPGDREHTVDRIVKVVAGESPEITERLAAIYGRVTSAGVFRAASIKAAEAAKVIENAQRDINIAFMNEITQIFGKLDISIWDVLAAAGTKWNFLPFQPGLVGGHCIGVDPYYLSFRAQQLGEEPNVILAGRSTNDGMGAWIAEQVHARRGGKAGSVLVMGLAFKENVPDLRNSKVIDVIGRLRSLGHDVTVHDPLVDPVEAQHEYGLDLPTDALGKAYDLVVVAVPHADYRALDDGRLAALLTPGGLLADLKNIYAGRPLTDGVERWTL</sequence>
<dbReference type="Gene3D" id="3.40.50.720">
    <property type="entry name" value="NAD(P)-binding Rossmann-like Domain"/>
    <property type="match status" value="2"/>
</dbReference>
<dbReference type="SUPFAM" id="SSF51735">
    <property type="entry name" value="NAD(P)-binding Rossmann-fold domains"/>
    <property type="match status" value="1"/>
</dbReference>
<evidence type="ECO:0000256" key="4">
    <source>
        <dbReference type="PIRNR" id="PIRNR000124"/>
    </source>
</evidence>
<proteinExistence type="inferred from homology"/>
<name>A0ABU3Q9M7_9SPHN</name>
<keyword evidence="2" id="KW-0560">Oxidoreductase</keyword>
<keyword evidence="3" id="KW-0520">NAD</keyword>
<dbReference type="Pfam" id="PF03720">
    <property type="entry name" value="UDPG_MGDP_dh_C"/>
    <property type="match status" value="1"/>
</dbReference>
<evidence type="ECO:0000256" key="2">
    <source>
        <dbReference type="ARBA" id="ARBA00023002"/>
    </source>
</evidence>
<dbReference type="RefSeq" id="WP_315726740.1">
    <property type="nucleotide sequence ID" value="NZ_JAVUPU010000005.1"/>
</dbReference>
<evidence type="ECO:0000259" key="5">
    <source>
        <dbReference type="SMART" id="SM00984"/>
    </source>
</evidence>
<dbReference type="NCBIfam" id="TIGR03026">
    <property type="entry name" value="NDP-sugDHase"/>
    <property type="match status" value="1"/>
</dbReference>
<evidence type="ECO:0000313" key="6">
    <source>
        <dbReference type="EMBL" id="MDT9599650.1"/>
    </source>
</evidence>
<dbReference type="PIRSF" id="PIRSF500136">
    <property type="entry name" value="UDP_ManNAc_DH"/>
    <property type="match status" value="1"/>
</dbReference>
<dbReference type="InterPro" id="IPR014027">
    <property type="entry name" value="UDP-Glc/GDP-Man_DH_C"/>
</dbReference>
<protein>
    <submittedName>
        <fullName evidence="6">Nucleotide sugar dehydrogenase</fullName>
    </submittedName>
</protein>
<evidence type="ECO:0000256" key="1">
    <source>
        <dbReference type="ARBA" id="ARBA00006601"/>
    </source>
</evidence>
<dbReference type="InterPro" id="IPR036291">
    <property type="entry name" value="NAD(P)-bd_dom_sf"/>
</dbReference>
<dbReference type="SUPFAM" id="SSF48179">
    <property type="entry name" value="6-phosphogluconate dehydrogenase C-terminal domain-like"/>
    <property type="match status" value="1"/>
</dbReference>
<organism evidence="6 7">
    <name type="scientific">Sphingosinicella rhizophila</name>
    <dbReference type="NCBI Taxonomy" id="3050082"/>
    <lineage>
        <taxon>Bacteria</taxon>
        <taxon>Pseudomonadati</taxon>
        <taxon>Pseudomonadota</taxon>
        <taxon>Alphaproteobacteria</taxon>
        <taxon>Sphingomonadales</taxon>
        <taxon>Sphingosinicellaceae</taxon>
        <taxon>Sphingosinicella</taxon>
    </lineage>
</organism>
<comment type="similarity">
    <text evidence="1 4">Belongs to the UDP-glucose/GDP-mannose dehydrogenase family.</text>
</comment>
<dbReference type="InterPro" id="IPR008927">
    <property type="entry name" value="6-PGluconate_DH-like_C_sf"/>
</dbReference>
<accession>A0ABU3Q9M7</accession>
<feature type="domain" description="UDP-glucose/GDP-mannose dehydrogenase C-terminal" evidence="5">
    <location>
        <begin position="315"/>
        <end position="415"/>
    </location>
</feature>
<dbReference type="EMBL" id="JAVUPU010000005">
    <property type="protein sequence ID" value="MDT9599650.1"/>
    <property type="molecule type" value="Genomic_DNA"/>
</dbReference>
<evidence type="ECO:0000313" key="7">
    <source>
        <dbReference type="Proteomes" id="UP001259572"/>
    </source>
</evidence>
<comment type="caution">
    <text evidence="6">The sequence shown here is derived from an EMBL/GenBank/DDBJ whole genome shotgun (WGS) entry which is preliminary data.</text>
</comment>
<dbReference type="Pfam" id="PF03721">
    <property type="entry name" value="UDPG_MGDP_dh_N"/>
    <property type="match status" value="1"/>
</dbReference>
<dbReference type="InterPro" id="IPR028359">
    <property type="entry name" value="UDP_ManNAc/GlcNAc_DH"/>
</dbReference>
<dbReference type="PANTHER" id="PTHR43491">
    <property type="entry name" value="UDP-N-ACETYL-D-MANNOSAMINE DEHYDROGENASE"/>
    <property type="match status" value="1"/>
</dbReference>
<dbReference type="InterPro" id="IPR014026">
    <property type="entry name" value="UDP-Glc/GDP-Man_DH_dimer"/>
</dbReference>
<keyword evidence="7" id="KW-1185">Reference proteome</keyword>
<dbReference type="Pfam" id="PF00984">
    <property type="entry name" value="UDPG_MGDP_dh"/>
    <property type="match status" value="1"/>
</dbReference>
<dbReference type="PANTHER" id="PTHR43491:SF2">
    <property type="entry name" value="UDP-N-ACETYL-D-MANNOSAMINE DEHYDROGENASE"/>
    <property type="match status" value="1"/>
</dbReference>